<dbReference type="EMBL" id="JARBDR010000917">
    <property type="protein sequence ID" value="KAJ8303144.1"/>
    <property type="molecule type" value="Genomic_DNA"/>
</dbReference>
<accession>A0ABQ9ECV1</accession>
<keyword evidence="3" id="KW-0067">ATP-binding</keyword>
<dbReference type="PANTHER" id="PTHR14187">
    <property type="entry name" value="ALPHA KINASE/ELONGATION FACTOR 2 KINASE"/>
    <property type="match status" value="1"/>
</dbReference>
<keyword evidence="5" id="KW-1185">Reference proteome</keyword>
<gene>
    <name evidence="4" type="ORF">KUTeg_019540</name>
</gene>
<dbReference type="SUPFAM" id="SSF53067">
    <property type="entry name" value="Actin-like ATPase domain"/>
    <property type="match status" value="2"/>
</dbReference>
<organism evidence="4 5">
    <name type="scientific">Tegillarca granosa</name>
    <name type="common">Malaysian cockle</name>
    <name type="synonym">Anadara granosa</name>
    <dbReference type="NCBI Taxonomy" id="220873"/>
    <lineage>
        <taxon>Eukaryota</taxon>
        <taxon>Metazoa</taxon>
        <taxon>Spiralia</taxon>
        <taxon>Lophotrochozoa</taxon>
        <taxon>Mollusca</taxon>
        <taxon>Bivalvia</taxon>
        <taxon>Autobranchia</taxon>
        <taxon>Pteriomorphia</taxon>
        <taxon>Arcoida</taxon>
        <taxon>Arcoidea</taxon>
        <taxon>Arcidae</taxon>
        <taxon>Tegillarca</taxon>
    </lineage>
</organism>
<evidence type="ECO:0008006" key="6">
    <source>
        <dbReference type="Google" id="ProtNLM"/>
    </source>
</evidence>
<evidence type="ECO:0000256" key="2">
    <source>
        <dbReference type="ARBA" id="ARBA00022741"/>
    </source>
</evidence>
<dbReference type="InterPro" id="IPR013126">
    <property type="entry name" value="Hsp_70_fam"/>
</dbReference>
<comment type="caution">
    <text evidence="4">The sequence shown here is derived from an EMBL/GenBank/DDBJ whole genome shotgun (WGS) entry which is preliminary data.</text>
</comment>
<evidence type="ECO:0000313" key="5">
    <source>
        <dbReference type="Proteomes" id="UP001217089"/>
    </source>
</evidence>
<proteinExistence type="inferred from homology"/>
<keyword evidence="2" id="KW-0547">Nucleotide-binding</keyword>
<dbReference type="InterPro" id="IPR043129">
    <property type="entry name" value="ATPase_NBD"/>
</dbReference>
<dbReference type="Proteomes" id="UP001217089">
    <property type="component" value="Unassembled WGS sequence"/>
</dbReference>
<comment type="similarity">
    <text evidence="1">Belongs to the heat shock protein 70 family.</text>
</comment>
<dbReference type="Gene3D" id="3.30.420.40">
    <property type="match status" value="1"/>
</dbReference>
<dbReference type="CDD" id="cd10229">
    <property type="entry name" value="ASKHA_NBD_HSP70_HSPA12"/>
    <property type="match status" value="1"/>
</dbReference>
<name>A0ABQ9ECV1_TEGGR</name>
<dbReference type="Pfam" id="PF00012">
    <property type="entry name" value="HSP70"/>
    <property type="match status" value="1"/>
</dbReference>
<dbReference type="PANTHER" id="PTHR14187:SF5">
    <property type="entry name" value="HEAT SHOCK 70 KDA PROTEIN 12A"/>
    <property type="match status" value="1"/>
</dbReference>
<evidence type="ECO:0000256" key="3">
    <source>
        <dbReference type="ARBA" id="ARBA00022840"/>
    </source>
</evidence>
<sequence length="286" mass="31699">MMDSDPLFVVAIDFGTTYSGYAYCSKDDFQQNPPKVHANTNWAAGGQGLLSQKTPTCLLLSPDQELLSFGYEAEDEYSTLAVTNEHKNHYFFKRFKMKLHGIEDLNEDSMVKDELGKPLPAIEVFTKAISYLRQHFLDQLDSLGMEFRDDEIRWIVTVPAIWSDTSKAFMRKAAVKAGIKSSQLRIALEPEAASIFSQHLKTERSGGKLSVSGPGTRYMVIDLGGGTADITVHEKLAGGNLKELYKASGGAWGGTAVDQQYIMLLTRIVGGPVMHRFQTEATFRVS</sequence>
<evidence type="ECO:0000313" key="4">
    <source>
        <dbReference type="EMBL" id="KAJ8303144.1"/>
    </source>
</evidence>
<protein>
    <recommendedName>
        <fullName evidence="6">Heat shock 70 kDa protein 12B</fullName>
    </recommendedName>
</protein>
<reference evidence="4 5" key="1">
    <citation type="submission" date="2022-12" db="EMBL/GenBank/DDBJ databases">
        <title>Chromosome-level genome of Tegillarca granosa.</title>
        <authorList>
            <person name="Kim J."/>
        </authorList>
    </citation>
    <scope>NUCLEOTIDE SEQUENCE [LARGE SCALE GENOMIC DNA]</scope>
    <source>
        <strain evidence="4">Teg-2019</strain>
        <tissue evidence="4">Adductor muscle</tissue>
    </source>
</reference>
<evidence type="ECO:0000256" key="1">
    <source>
        <dbReference type="ARBA" id="ARBA00007381"/>
    </source>
</evidence>